<keyword evidence="2" id="KW-1185">Reference proteome</keyword>
<name>A0A2T7NNS2_POMCA</name>
<reference evidence="1 2" key="1">
    <citation type="submission" date="2018-04" db="EMBL/GenBank/DDBJ databases">
        <title>The genome of golden apple snail Pomacea canaliculata provides insight into stress tolerance and invasive adaptation.</title>
        <authorList>
            <person name="Liu C."/>
            <person name="Liu B."/>
            <person name="Ren Y."/>
            <person name="Zhang Y."/>
            <person name="Wang H."/>
            <person name="Li S."/>
            <person name="Jiang F."/>
            <person name="Yin L."/>
            <person name="Zhang G."/>
            <person name="Qian W."/>
            <person name="Fan W."/>
        </authorList>
    </citation>
    <scope>NUCLEOTIDE SEQUENCE [LARGE SCALE GENOMIC DNA]</scope>
    <source>
        <strain evidence="1">SZHN2017</strain>
        <tissue evidence="1">Muscle</tissue>
    </source>
</reference>
<dbReference type="EMBL" id="PZQS01000010">
    <property type="protein sequence ID" value="PVD22792.1"/>
    <property type="molecule type" value="Genomic_DNA"/>
</dbReference>
<comment type="caution">
    <text evidence="1">The sequence shown here is derived from an EMBL/GenBank/DDBJ whole genome shotgun (WGS) entry which is preliminary data.</text>
</comment>
<evidence type="ECO:0000313" key="2">
    <source>
        <dbReference type="Proteomes" id="UP000245119"/>
    </source>
</evidence>
<accession>A0A2T7NNS2</accession>
<protein>
    <submittedName>
        <fullName evidence="1">Uncharacterized protein</fullName>
    </submittedName>
</protein>
<evidence type="ECO:0000313" key="1">
    <source>
        <dbReference type="EMBL" id="PVD22792.1"/>
    </source>
</evidence>
<sequence>MQAARRPARQTGSADTLDFRSHHSDAFYSYPTPGTLLHPLTTTLPLPPPHPLLSLLYLVDVDRCTCINAVIVLEFKGQHTCPSPPHPPSLYIVYPCCQTRERKYE</sequence>
<gene>
    <name evidence="1" type="ORF">C0Q70_16048</name>
</gene>
<dbReference type="AlphaFoldDB" id="A0A2T7NNS2"/>
<dbReference type="Proteomes" id="UP000245119">
    <property type="component" value="Linkage Group LG10"/>
</dbReference>
<proteinExistence type="predicted"/>
<organism evidence="1 2">
    <name type="scientific">Pomacea canaliculata</name>
    <name type="common">Golden apple snail</name>
    <dbReference type="NCBI Taxonomy" id="400727"/>
    <lineage>
        <taxon>Eukaryota</taxon>
        <taxon>Metazoa</taxon>
        <taxon>Spiralia</taxon>
        <taxon>Lophotrochozoa</taxon>
        <taxon>Mollusca</taxon>
        <taxon>Gastropoda</taxon>
        <taxon>Caenogastropoda</taxon>
        <taxon>Architaenioglossa</taxon>
        <taxon>Ampullarioidea</taxon>
        <taxon>Ampullariidae</taxon>
        <taxon>Pomacea</taxon>
    </lineage>
</organism>